<organism evidence="1 2">
    <name type="scientific">Diversispora epigaea</name>
    <dbReference type="NCBI Taxonomy" id="1348612"/>
    <lineage>
        <taxon>Eukaryota</taxon>
        <taxon>Fungi</taxon>
        <taxon>Fungi incertae sedis</taxon>
        <taxon>Mucoromycota</taxon>
        <taxon>Glomeromycotina</taxon>
        <taxon>Glomeromycetes</taxon>
        <taxon>Diversisporales</taxon>
        <taxon>Diversisporaceae</taxon>
        <taxon>Diversispora</taxon>
    </lineage>
</organism>
<sequence length="92" mass="10557">MYDKKKNFQGCLKLAEEGTILYCLGLCYHDEIGTTKNEAKAFQWYLKSAEGRKYVGIIMWIISTGRKPFANKEYNAELAADVFNGLRPKINK</sequence>
<dbReference type="AlphaFoldDB" id="A0A397IXP4"/>
<evidence type="ECO:0000313" key="2">
    <source>
        <dbReference type="Proteomes" id="UP000266861"/>
    </source>
</evidence>
<name>A0A397IXP4_9GLOM</name>
<dbReference type="Gene3D" id="1.25.40.10">
    <property type="entry name" value="Tetratricopeptide repeat domain"/>
    <property type="match status" value="1"/>
</dbReference>
<reference evidence="1 2" key="1">
    <citation type="submission" date="2018-08" db="EMBL/GenBank/DDBJ databases">
        <title>Genome and evolution of the arbuscular mycorrhizal fungus Diversispora epigaea (formerly Glomus versiforme) and its bacterial endosymbionts.</title>
        <authorList>
            <person name="Sun X."/>
            <person name="Fei Z."/>
            <person name="Harrison M."/>
        </authorList>
    </citation>
    <scope>NUCLEOTIDE SEQUENCE [LARGE SCALE GENOMIC DNA]</scope>
    <source>
        <strain evidence="1 2">IT104</strain>
    </source>
</reference>
<dbReference type="InterPro" id="IPR011990">
    <property type="entry name" value="TPR-like_helical_dom_sf"/>
</dbReference>
<dbReference type="EMBL" id="PQFF01000131">
    <property type="protein sequence ID" value="RHZ79847.1"/>
    <property type="molecule type" value="Genomic_DNA"/>
</dbReference>
<protein>
    <submittedName>
        <fullName evidence="1">Uncharacterized protein</fullName>
    </submittedName>
</protein>
<accession>A0A397IXP4</accession>
<dbReference type="Proteomes" id="UP000266861">
    <property type="component" value="Unassembled WGS sequence"/>
</dbReference>
<comment type="caution">
    <text evidence="1">The sequence shown here is derived from an EMBL/GenBank/DDBJ whole genome shotgun (WGS) entry which is preliminary data.</text>
</comment>
<proteinExistence type="predicted"/>
<evidence type="ECO:0000313" key="1">
    <source>
        <dbReference type="EMBL" id="RHZ79847.1"/>
    </source>
</evidence>
<keyword evidence="2" id="KW-1185">Reference proteome</keyword>
<gene>
    <name evidence="1" type="ORF">Glove_140g25</name>
</gene>
<dbReference type="SUPFAM" id="SSF81901">
    <property type="entry name" value="HCP-like"/>
    <property type="match status" value="1"/>
</dbReference>
<dbReference type="OrthoDB" id="3205772at2759"/>